<sequence>MDRVRESVLQPAEEGLFVCAARQLKSAEAQEALARVYACATVYTASQSADAAAASAGEAAAVQAMERIVGGASSDLAADLALAEDLQLWRARKVVAQAQVEADTAGLRARLLDLIRADSPPECLSSAPQPPPTAAASMMDERPPDTSADATAAVAVTLPSPPPPLVPEQIAECDGVAETIAAPSPTAATAAATPPAEEKENVDAALTASCATRHETKARGDAPSIHASTDIMSEARNAEDRNNMNTAGLDAAVSAAPCTHEPKEGGNTSPTRSASSRAQEEAEAEAQAGATESTTSSPCLPPAPAADVSEAAAVSTANARLLCFEECGLRFTDADFRAAAAGVRSRRSAGVEAAADADGSSTLAAGHTTAAAAAAAPPSPPPRSVEDAGLHYVRRQLPVRHLQPFASPLKALARRLAEGDSAAAAPHDPDGGDTASQLADPLMARLHAELAVVCEEQPVANVRVRPDALVYRRERGQFTADEARVELNVVVTPISGPMAGESVHVRLRVPAGYPFVAPRAHLAVDVPHRRCTGVAVDRVPRLITLFPHTAASASASASAAAAVKEGDGDGVAAASAPRHPGEAERLRPLTAAVNSGWDASMTVRDVLVALAGLFNAEEFAETARTLHNDALMQTALQRARVQMYEDEEEHESATRVVAALLDAGVATPPRQPRRQPLSPARRGERGGAAHLQSRSSSSSVVSGGGGGNVDEQESTGEDSLGMTASAEEDSAGGGGGVTAHLLMCNGPFLTKADVAAPASAPSLIAAQISVSPSTSTEPSADRVGQVGDVVDDEETSETRSPSQRAAAARRRQRKPLQYTTADSGGVVGPWSGCWGHLLVSTAAPASFPAVAAVTTAAAAVAASHGGPHTGADVAAASQHRLPLAHGASRQRRGARESGGALYVRLKHHHAGAGAATLHLVRVAASTLRELPPSPSSPPPSLPPSPQRRPRKRPATVQSAWAAALLSAVAPASAPPGTVWSSSAPYGAESEVLVCIHEDAAPSSKDATPHALESTLPTTSLPQRVSLRDVGHDEEDRGEDGAGGERCYALVLDVPAGQQVSVVFSSDERACLSVLLTPSSPATTSTDAAAARREGWAAMAGLPGAGLGRWPAAATRDGDARGVLVELPYEDWQFHATPSAVAAARGATKEEDVHAHWPRTTRFHGAGAVLPITMHESAFHMYQLLQNALLGNHAHPLHGCLLAGAAFTRVRQAYAATRAAVELEAATRRYAFWGWRNLFLPFLSSETVDVVQAALRTDSDARRGGVTSAAQMAKALRPWEVAVLERFGLACVQLHRDPDASTAYRAPFQASAVLRTLALTVSYALEVLQQQQQQQQRQSSAEAAACEDADDKGQWESVVRRSLERCLSAVVVLSVALAAVKPAYLALCVAVAAPPPSPSGAESSGVEGARGREVRHALSQLSSLQCSAVRVLASSTAAAYPAEVQQLQQEQQQQEQPAVVDEASAACPDATEASGPPLSLADRVEALLNTPESPVSANGGDSSAGLTSRVAALLRLIAASA</sequence>
<gene>
    <name evidence="2" type="ORF">NESM_000639600</name>
</gene>
<comment type="caution">
    <text evidence="2">The sequence shown here is derived from an EMBL/GenBank/DDBJ whole genome shotgun (WGS) entry which is preliminary data.</text>
</comment>
<feature type="region of interest" description="Disordered" evidence="1">
    <location>
        <begin position="366"/>
        <end position="386"/>
    </location>
</feature>
<feature type="compositionally biased region" description="Low complexity" evidence="1">
    <location>
        <begin position="366"/>
        <end position="376"/>
    </location>
</feature>
<feature type="region of interest" description="Disordered" evidence="1">
    <location>
        <begin position="1447"/>
        <end position="1475"/>
    </location>
</feature>
<feature type="region of interest" description="Disordered" evidence="1">
    <location>
        <begin position="1002"/>
        <end position="1042"/>
    </location>
</feature>
<feature type="compositionally biased region" description="Low complexity" evidence="1">
    <location>
        <begin position="184"/>
        <end position="195"/>
    </location>
</feature>
<protein>
    <submittedName>
        <fullName evidence="2">Uncharacterized protein</fullName>
    </submittedName>
</protein>
<accession>A0AAW0ETA1</accession>
<keyword evidence="3" id="KW-1185">Reference proteome</keyword>
<name>A0AAW0ETA1_9TRYP</name>
<evidence type="ECO:0000256" key="1">
    <source>
        <dbReference type="SAM" id="MobiDB-lite"/>
    </source>
</evidence>
<proteinExistence type="predicted"/>
<feature type="compositionally biased region" description="Basic and acidic residues" evidence="1">
    <location>
        <begin position="1025"/>
        <end position="1034"/>
    </location>
</feature>
<feature type="region of interest" description="Disordered" evidence="1">
    <location>
        <begin position="662"/>
        <end position="719"/>
    </location>
</feature>
<feature type="region of interest" description="Disordered" evidence="1">
    <location>
        <begin position="184"/>
        <end position="203"/>
    </location>
</feature>
<feature type="region of interest" description="Disordered" evidence="1">
    <location>
        <begin position="769"/>
        <end position="816"/>
    </location>
</feature>
<feature type="region of interest" description="Disordered" evidence="1">
    <location>
        <begin position="120"/>
        <end position="149"/>
    </location>
</feature>
<feature type="compositionally biased region" description="Low complexity" evidence="1">
    <location>
        <begin position="285"/>
        <end position="297"/>
    </location>
</feature>
<organism evidence="2 3">
    <name type="scientific">Novymonas esmeraldas</name>
    <dbReference type="NCBI Taxonomy" id="1808958"/>
    <lineage>
        <taxon>Eukaryota</taxon>
        <taxon>Discoba</taxon>
        <taxon>Euglenozoa</taxon>
        <taxon>Kinetoplastea</taxon>
        <taxon>Metakinetoplastina</taxon>
        <taxon>Trypanosomatida</taxon>
        <taxon>Trypanosomatidae</taxon>
        <taxon>Novymonas</taxon>
    </lineage>
</organism>
<feature type="compositionally biased region" description="Pro residues" evidence="1">
    <location>
        <begin position="931"/>
        <end position="946"/>
    </location>
</feature>
<feature type="region of interest" description="Disordered" evidence="1">
    <location>
        <begin position="928"/>
        <end position="957"/>
    </location>
</feature>
<evidence type="ECO:0000313" key="3">
    <source>
        <dbReference type="Proteomes" id="UP001430356"/>
    </source>
</evidence>
<dbReference type="Proteomes" id="UP001430356">
    <property type="component" value="Unassembled WGS sequence"/>
</dbReference>
<evidence type="ECO:0000313" key="2">
    <source>
        <dbReference type="EMBL" id="KAK7196965.1"/>
    </source>
</evidence>
<dbReference type="EMBL" id="JAECZO010000091">
    <property type="protein sequence ID" value="KAK7196965.1"/>
    <property type="molecule type" value="Genomic_DNA"/>
</dbReference>
<feature type="region of interest" description="Disordered" evidence="1">
    <location>
        <begin position="257"/>
        <end position="305"/>
    </location>
</feature>
<reference evidence="2 3" key="1">
    <citation type="journal article" date="2021" name="MBio">
        <title>A New Model Trypanosomatid, Novymonas esmeraldas: Genomic Perception of Its 'Candidatus Pandoraea novymonadis' Endosymbiont.</title>
        <authorList>
            <person name="Zakharova A."/>
            <person name="Saura A."/>
            <person name="Butenko A."/>
            <person name="Podesvova L."/>
            <person name="Warmusova S."/>
            <person name="Kostygov A.Y."/>
            <person name="Nenarokova A."/>
            <person name="Lukes J."/>
            <person name="Opperdoes F.R."/>
            <person name="Yurchenko V."/>
        </authorList>
    </citation>
    <scope>NUCLEOTIDE SEQUENCE [LARGE SCALE GENOMIC DNA]</scope>
    <source>
        <strain evidence="2 3">E262AT.01</strain>
    </source>
</reference>